<name>A0A6U4EPT1_9STRA</name>
<evidence type="ECO:0000313" key="3">
    <source>
        <dbReference type="EMBL" id="CAD9249918.1"/>
    </source>
</evidence>
<sequence>MFQPVEFGLFSFSTNKEKQVDYAIRCLACTRVVRRGGGRNSRTGVGNWNKHFSLQSHKKSTRSFHKWVRRVQMHKFKQQQPAMPAWGTKSKDGNLDDMEGEDDMPGMPTALQIVEGDALLTSLRQAYNEEITEEKEAGVELLLDAFSREGILLDSKDHILYCSLCGKHRFQRPLSRITYGLDREIFFHCQKDGHQQALRKTRMLQMQQARAQSVRRVQEATAAARAQATDASSQGNAATVQPTPAPAGAAAYGNAATPSTSVVTPVTPQIHYVDYQQQPATASNSVLYQGNLAGAALRQVGSHNYAGTASPAPDLAALVMPQANNEYAILPDMGTASLTQQGQAPQATSQQSASQQGLASMHQQQPQQQQHQHQQQPQEQHQQVVRHMTQPVAYQQVIAAPGMAPQMTHVQPGTLLGTPHGWVAVVDLPVMPQFAAMTNIPVARPQMAQVVQQSGGTVIYANPRAATPVGILSNEAGAMQPQPIQAVMLEAPYNPNQAAQQQAPANGGQGLLNVMIPNSRS</sequence>
<feature type="compositionally biased region" description="Low complexity" evidence="1">
    <location>
        <begin position="339"/>
        <end position="383"/>
    </location>
</feature>
<feature type="region of interest" description="Disordered" evidence="1">
    <location>
        <begin position="218"/>
        <end position="253"/>
    </location>
</feature>
<evidence type="ECO:0000256" key="1">
    <source>
        <dbReference type="SAM" id="MobiDB-lite"/>
    </source>
</evidence>
<evidence type="ECO:0000313" key="2">
    <source>
        <dbReference type="EMBL" id="CAD9249913.1"/>
    </source>
</evidence>
<dbReference type="EMBL" id="HBGJ01013109">
    <property type="protein sequence ID" value="CAD9249918.1"/>
    <property type="molecule type" value="Transcribed_RNA"/>
</dbReference>
<protein>
    <submittedName>
        <fullName evidence="3">Uncharacterized protein</fullName>
    </submittedName>
</protein>
<evidence type="ECO:0000313" key="4">
    <source>
        <dbReference type="EMBL" id="CAD9249919.1"/>
    </source>
</evidence>
<dbReference type="EMBL" id="HBGJ01013104">
    <property type="protein sequence ID" value="CAD9249913.1"/>
    <property type="molecule type" value="Transcribed_RNA"/>
</dbReference>
<proteinExistence type="predicted"/>
<dbReference type="EMBL" id="HBGJ01013110">
    <property type="protein sequence ID" value="CAD9249919.1"/>
    <property type="molecule type" value="Transcribed_RNA"/>
</dbReference>
<gene>
    <name evidence="2" type="ORF">PPAR1163_LOCUS8274</name>
    <name evidence="3" type="ORF">PPAR1163_LOCUS8279</name>
    <name evidence="4" type="ORF">PPAR1163_LOCUS8280</name>
</gene>
<organism evidence="3">
    <name type="scientific">Phaeomonas parva</name>
    <dbReference type="NCBI Taxonomy" id="124430"/>
    <lineage>
        <taxon>Eukaryota</taxon>
        <taxon>Sar</taxon>
        <taxon>Stramenopiles</taxon>
        <taxon>Ochrophyta</taxon>
        <taxon>Pinguiophyceae</taxon>
        <taxon>Pinguiochrysidales</taxon>
        <taxon>Pinguiochrysidaceae</taxon>
        <taxon>Phaeomonas</taxon>
    </lineage>
</organism>
<feature type="region of interest" description="Disordered" evidence="1">
    <location>
        <begin position="339"/>
        <end position="386"/>
    </location>
</feature>
<reference evidence="3" key="1">
    <citation type="submission" date="2021-01" db="EMBL/GenBank/DDBJ databases">
        <authorList>
            <person name="Corre E."/>
            <person name="Pelletier E."/>
            <person name="Niang G."/>
            <person name="Scheremetjew M."/>
            <person name="Finn R."/>
            <person name="Kale V."/>
            <person name="Holt S."/>
            <person name="Cochrane G."/>
            <person name="Meng A."/>
            <person name="Brown T."/>
            <person name="Cohen L."/>
        </authorList>
    </citation>
    <scope>NUCLEOTIDE SEQUENCE</scope>
    <source>
        <strain evidence="3">CCMP2877</strain>
    </source>
</reference>
<accession>A0A6U4EPT1</accession>
<dbReference type="AlphaFoldDB" id="A0A6U4EPT1"/>